<dbReference type="RefSeq" id="WP_146147937.1">
    <property type="nucleotide sequence ID" value="NZ_PVTJ01000001.1"/>
</dbReference>
<sequence length="373" mass="39782">MTTQPATQRLEKLRPERHRRTGRAALAAFLWSLTVIPIGLWQLLDPATGPFSHELYDPTVRLPEAVPDWAGPAALIAAGVLGLLAARSTRWALPALFAVAFGVVMSTTAPMSLAGYLCALFIPLLIAASPVLIARGPIAKTIAGLAVVGVFTALGLTGVIDFPAVGDFLSMLGGRFADIAAYMLVQVWMTVGGGIWAALALTLLLSGRDGQPAPAWLAPERAARWGRTAAWIAFACSLPYGLVRMSWLTPWAWIGGPLDSSMIDPATRVWGLCLGLAALGGGVLCLGMTYRWGVRWPFWMPGLKGRPVPPMVAIVPASVMAAMFTFMALPFAALAIRQDAPELIWSFPFYVWGPALGAATLAYAIRRGVVQPR</sequence>
<evidence type="ECO:0000256" key="1">
    <source>
        <dbReference type="SAM" id="Phobius"/>
    </source>
</evidence>
<evidence type="ECO:0000313" key="3">
    <source>
        <dbReference type="Proteomes" id="UP000238176"/>
    </source>
</evidence>
<comment type="caution">
    <text evidence="2">The sequence shown here is derived from an EMBL/GenBank/DDBJ whole genome shotgun (WGS) entry which is preliminary data.</text>
</comment>
<feature type="transmembrane region" description="Helical" evidence="1">
    <location>
        <begin position="91"/>
        <end position="107"/>
    </location>
</feature>
<feature type="transmembrane region" description="Helical" evidence="1">
    <location>
        <begin position="69"/>
        <end position="86"/>
    </location>
</feature>
<feature type="transmembrane region" description="Helical" evidence="1">
    <location>
        <begin position="141"/>
        <end position="160"/>
    </location>
</feature>
<feature type="transmembrane region" description="Helical" evidence="1">
    <location>
        <begin position="113"/>
        <end position="134"/>
    </location>
</feature>
<keyword evidence="3" id="KW-1185">Reference proteome</keyword>
<organism evidence="2 3">
    <name type="scientific">Glycomyces artemisiae</name>
    <dbReference type="NCBI Taxonomy" id="1076443"/>
    <lineage>
        <taxon>Bacteria</taxon>
        <taxon>Bacillati</taxon>
        <taxon>Actinomycetota</taxon>
        <taxon>Actinomycetes</taxon>
        <taxon>Glycomycetales</taxon>
        <taxon>Glycomycetaceae</taxon>
        <taxon>Glycomyces</taxon>
    </lineage>
</organism>
<feature type="transmembrane region" description="Helical" evidence="1">
    <location>
        <begin position="21"/>
        <end position="44"/>
    </location>
</feature>
<dbReference type="AlphaFoldDB" id="A0A2T0UVL7"/>
<gene>
    <name evidence="2" type="ORF">B0I28_101288</name>
</gene>
<feature type="transmembrane region" description="Helical" evidence="1">
    <location>
        <begin position="311"/>
        <end position="337"/>
    </location>
</feature>
<keyword evidence="1" id="KW-0812">Transmembrane</keyword>
<accession>A0A2T0UVL7</accession>
<feature type="transmembrane region" description="Helical" evidence="1">
    <location>
        <begin position="180"/>
        <end position="207"/>
    </location>
</feature>
<feature type="transmembrane region" description="Helical" evidence="1">
    <location>
        <begin position="269"/>
        <end position="290"/>
    </location>
</feature>
<reference evidence="2 3" key="1">
    <citation type="submission" date="2018-03" db="EMBL/GenBank/DDBJ databases">
        <title>Genomic Encyclopedia of Type Strains, Phase III (KMG-III): the genomes of soil and plant-associated and newly described type strains.</title>
        <authorList>
            <person name="Whitman W."/>
        </authorList>
    </citation>
    <scope>NUCLEOTIDE SEQUENCE [LARGE SCALE GENOMIC DNA]</scope>
    <source>
        <strain evidence="2 3">CGMCC 4.7067</strain>
    </source>
</reference>
<protein>
    <submittedName>
        <fullName evidence="2">Uncharacterized protein</fullName>
    </submittedName>
</protein>
<keyword evidence="1" id="KW-0472">Membrane</keyword>
<feature type="transmembrane region" description="Helical" evidence="1">
    <location>
        <begin position="343"/>
        <end position="365"/>
    </location>
</feature>
<dbReference type="OrthoDB" id="2717873at2"/>
<proteinExistence type="predicted"/>
<dbReference type="Proteomes" id="UP000238176">
    <property type="component" value="Unassembled WGS sequence"/>
</dbReference>
<dbReference type="EMBL" id="PVTJ01000001">
    <property type="protein sequence ID" value="PRY61963.1"/>
    <property type="molecule type" value="Genomic_DNA"/>
</dbReference>
<feature type="transmembrane region" description="Helical" evidence="1">
    <location>
        <begin position="228"/>
        <end position="249"/>
    </location>
</feature>
<name>A0A2T0UVL7_9ACTN</name>
<evidence type="ECO:0000313" key="2">
    <source>
        <dbReference type="EMBL" id="PRY61963.1"/>
    </source>
</evidence>
<keyword evidence="1" id="KW-1133">Transmembrane helix</keyword>